<organism evidence="2 3">
    <name type="scientific">Escherichia coli</name>
    <dbReference type="NCBI Taxonomy" id="562"/>
    <lineage>
        <taxon>Bacteria</taxon>
        <taxon>Pseudomonadati</taxon>
        <taxon>Pseudomonadota</taxon>
        <taxon>Gammaproteobacteria</taxon>
        <taxon>Enterobacterales</taxon>
        <taxon>Enterobacteriaceae</taxon>
        <taxon>Escherichia</taxon>
    </lineage>
</organism>
<gene>
    <name evidence="2" type="ORF">NCTC9962_07278</name>
</gene>
<accession>A0A377DHW5</accession>
<proteinExistence type="predicted"/>
<evidence type="ECO:0000313" key="3">
    <source>
        <dbReference type="Proteomes" id="UP000254052"/>
    </source>
</evidence>
<dbReference type="InterPro" id="IPR006311">
    <property type="entry name" value="TAT_signal"/>
</dbReference>
<dbReference type="Proteomes" id="UP000254052">
    <property type="component" value="Unassembled WGS sequence"/>
</dbReference>
<dbReference type="PROSITE" id="PS51318">
    <property type="entry name" value="TAT"/>
    <property type="match status" value="1"/>
</dbReference>
<feature type="region of interest" description="Disordered" evidence="1">
    <location>
        <begin position="1"/>
        <end position="21"/>
    </location>
</feature>
<protein>
    <submittedName>
        <fullName evidence="2">Putative xanthine dehydrogenase, iron-sulfur binding subunit</fullName>
    </submittedName>
</protein>
<sequence>MSNQGEYPEDNRVGKHEPHDLSLTRRDLIKVSAATAATAVVYPHSTLAASVPAATPAPEIMPLTLKVTAKPSSLRWIPEPRYWTLCVKICI</sequence>
<name>A0A377DHW5_ECOLX</name>
<dbReference type="EMBL" id="UGED01000023">
    <property type="protein sequence ID" value="STM20561.1"/>
    <property type="molecule type" value="Genomic_DNA"/>
</dbReference>
<reference evidence="2 3" key="1">
    <citation type="submission" date="2018-06" db="EMBL/GenBank/DDBJ databases">
        <authorList>
            <consortium name="Pathogen Informatics"/>
            <person name="Doyle S."/>
        </authorList>
    </citation>
    <scope>NUCLEOTIDE SEQUENCE [LARGE SCALE GENOMIC DNA]</scope>
    <source>
        <strain evidence="2 3">NCTC9962</strain>
    </source>
</reference>
<evidence type="ECO:0000313" key="2">
    <source>
        <dbReference type="EMBL" id="STM20561.1"/>
    </source>
</evidence>
<evidence type="ECO:0000256" key="1">
    <source>
        <dbReference type="SAM" id="MobiDB-lite"/>
    </source>
</evidence>
<dbReference type="AlphaFoldDB" id="A0A377DHW5"/>
<feature type="compositionally biased region" description="Basic and acidic residues" evidence="1">
    <location>
        <begin position="9"/>
        <end position="21"/>
    </location>
</feature>